<evidence type="ECO:0000256" key="1">
    <source>
        <dbReference type="SAM" id="MobiDB-lite"/>
    </source>
</evidence>
<sequence length="1105" mass="121729">MAAAEKALAAADKLQLTQAQLDWCSTELGHGLTAAVSAQESVAEVLSAYPTVSAIARFNGAEHSRNKTTLKAVLADQLGCKNKDAISAVTELAPAEVLLVAVAPALPEQPHLMLEPDTGKLYLILPAIMPSDDENIEWLIDAGFDSFRIPASLDEDGRPQSQRVSIVQPTARITVTNSATGEKLRLPVIDSSFPAVVFNPDLQRAQDQNRITTSTALILAPTGTKFQLPADVVEPAETTGPVESTESAEPVEAAELDSEEVSETPVASEAPEETFPTRTAVPTDELKFSSWPEWSLFEFRELDITNVLLMSYGAANSTSKAHTVKQVHIGNLYAPRWFDAAGRISDAQGVDGKPLYTTSPKLALPKHDGAEWTVELYYTDTTAEAYAYEELPERELVEEKIELDQHEGKPFPLFDDVFEDAWIGHYDIDVLRNGELVERRTYNMAEGFNLRVSYTGDSGANFRHPDQTGDANAYTKAYFAPRITSEKYIDIPFERAQPIDRDERSTSFVISNPADYHLDVVVVPKALAYSVDQRGEQPDWDYFPNTIALDSLSKNGEFRIHFPGAIGGTASLLLTHEISRKVKVIQLKRKRGGAIFTTTNASIRAAFKSAHASILATLAWHPKNAAETWEELDSAGKTKPYESVAEYEKAYAAHATPDVVIATTARFTETVPEITANIVGDSLRISGYSSDKDLAGFLWPATRPDIEPWSVAFDAGLSCIVPEELQDAGPLVLDVVESYPGFIAKAPNRPTFSAIVVNQEGHFDTADGAQLSWQLSKSNEKERIEKPLQPALWRHLYALRNVDDPLLSPLRAAVRRTVNSDPRHMLESLGRSNVRVGDQPALTIYHGLANFDFHSNGERMVDFRATAWVYALELLNELIDDNLTGEARENALAFIQLNGGDYLTGLIEGSVPATLPPKTAEPTSLVLSPLRDTQQIMKEVVTAAQANALSEAVEALNDIAGDRGIVDAKALRHGWFELLRHRRKFEDIEGLVELRQELFEQEANMVGDDVRRHLVLLRKFGATYGQRQKNWWAWGPYITVAAAHVSRAAAAEQKGIAKFFTPIKSEHLKAWADIAQLAPTLTTYYLVMEEARQLVRAHGSISATL</sequence>
<dbReference type="Proteomes" id="UP000076947">
    <property type="component" value="Unassembled WGS sequence"/>
</dbReference>
<dbReference type="AlphaFoldDB" id="A0A177IEX0"/>
<accession>A0A177IEX0</accession>
<keyword evidence="3" id="KW-1185">Reference proteome</keyword>
<evidence type="ECO:0000313" key="2">
    <source>
        <dbReference type="EMBL" id="OAH27387.1"/>
    </source>
</evidence>
<feature type="region of interest" description="Disordered" evidence="1">
    <location>
        <begin position="235"/>
        <end position="277"/>
    </location>
</feature>
<dbReference type="EMBL" id="LSTQ01000022">
    <property type="protein sequence ID" value="OAH27387.1"/>
    <property type="molecule type" value="Genomic_DNA"/>
</dbReference>
<organism evidence="2 3">
    <name type="scientific">Corynebacterium stationis</name>
    <dbReference type="NCBI Taxonomy" id="1705"/>
    <lineage>
        <taxon>Bacteria</taxon>
        <taxon>Bacillati</taxon>
        <taxon>Actinomycetota</taxon>
        <taxon>Actinomycetes</taxon>
        <taxon>Mycobacteriales</taxon>
        <taxon>Corynebacteriaceae</taxon>
        <taxon>Corynebacterium</taxon>
    </lineage>
</organism>
<evidence type="ECO:0000313" key="3">
    <source>
        <dbReference type="Proteomes" id="UP000076947"/>
    </source>
</evidence>
<reference evidence="3" key="1">
    <citation type="submission" date="2016-02" db="EMBL/GenBank/DDBJ databases">
        <authorList>
            <person name="Kaur G."/>
            <person name="Nair G.R."/>
            <person name="Mayilraj S."/>
        </authorList>
    </citation>
    <scope>NUCLEOTIDE SEQUENCE [LARGE SCALE GENOMIC DNA]</scope>
    <source>
        <strain evidence="3">GA-15</strain>
    </source>
</reference>
<dbReference type="OrthoDB" id="3886596at2"/>
<gene>
    <name evidence="2" type="ORF">AYJ05_05420</name>
</gene>
<feature type="compositionally biased region" description="Acidic residues" evidence="1">
    <location>
        <begin position="252"/>
        <end position="262"/>
    </location>
</feature>
<comment type="caution">
    <text evidence="2">The sequence shown here is derived from an EMBL/GenBank/DDBJ whole genome shotgun (WGS) entry which is preliminary data.</text>
</comment>
<name>A0A177IEX0_9CORY</name>
<proteinExistence type="predicted"/>
<protein>
    <submittedName>
        <fullName evidence="2">Uncharacterized protein</fullName>
    </submittedName>
</protein>